<dbReference type="RefSeq" id="WP_197920614.1">
    <property type="nucleotide sequence ID" value="NZ_CAWPTA010000006.1"/>
</dbReference>
<keyword evidence="6 9" id="KW-0479">Metal-binding</keyword>
<dbReference type="PROSITE" id="PS51257">
    <property type="entry name" value="PROKAR_LIPOPROTEIN"/>
    <property type="match status" value="1"/>
</dbReference>
<keyword evidence="10" id="KW-0732">Signal</keyword>
<name>A0ABS0N1Y9_9SPHN</name>
<protein>
    <recommendedName>
        <fullName evidence="2 9">Photosynthetic reaction center cytochrome c subunit</fullName>
    </recommendedName>
</protein>
<keyword evidence="8 9" id="KW-0408">Iron</keyword>
<dbReference type="NCBIfam" id="NF040706">
    <property type="entry name" value="photo_cyt_PufC"/>
    <property type="match status" value="1"/>
</dbReference>
<evidence type="ECO:0000256" key="10">
    <source>
        <dbReference type="SAM" id="SignalP"/>
    </source>
</evidence>
<evidence type="ECO:0000256" key="8">
    <source>
        <dbReference type="ARBA" id="ARBA00023004"/>
    </source>
</evidence>
<dbReference type="InterPro" id="IPR003158">
    <property type="entry name" value="Photosyn_RC_cyt_c-su"/>
</dbReference>
<comment type="function">
    <text evidence="1 9">The reaction center of purple bacteria contains a tightly bound cytochrome molecule which re-reduces the photo oxidized primary electron donor.</text>
</comment>
<reference evidence="11 12" key="1">
    <citation type="submission" date="2020-11" db="EMBL/GenBank/DDBJ databases">
        <title>Erythrobacter sediminis sp. nov., a marine bacterium from a tidal flat of Garorim Bay.</title>
        <authorList>
            <person name="Kim D."/>
            <person name="Yoo Y."/>
            <person name="Kim J.-J."/>
        </authorList>
    </citation>
    <scope>NUCLEOTIDE SEQUENCE [LARGE SCALE GENOMIC DNA]</scope>
    <source>
        <strain evidence="11 12">JGD-13</strain>
    </source>
</reference>
<dbReference type="Proteomes" id="UP000602442">
    <property type="component" value="Unassembled WGS sequence"/>
</dbReference>
<evidence type="ECO:0000256" key="2">
    <source>
        <dbReference type="ARBA" id="ARBA00015978"/>
    </source>
</evidence>
<dbReference type="EMBL" id="JAEANY010000001">
    <property type="protein sequence ID" value="MBH5321980.1"/>
    <property type="molecule type" value="Genomic_DNA"/>
</dbReference>
<keyword evidence="5 9" id="KW-0349">Heme</keyword>
<feature type="signal peptide" evidence="10">
    <location>
        <begin position="1"/>
        <end position="18"/>
    </location>
</feature>
<organism evidence="11 12">
    <name type="scientific">Aurantiacibacter sediminis</name>
    <dbReference type="NCBI Taxonomy" id="2793064"/>
    <lineage>
        <taxon>Bacteria</taxon>
        <taxon>Pseudomonadati</taxon>
        <taxon>Pseudomonadota</taxon>
        <taxon>Alphaproteobacteria</taxon>
        <taxon>Sphingomonadales</taxon>
        <taxon>Erythrobacteraceae</taxon>
        <taxon>Aurantiacibacter</taxon>
    </lineage>
</organism>
<evidence type="ECO:0000256" key="3">
    <source>
        <dbReference type="ARBA" id="ARBA00022448"/>
    </source>
</evidence>
<keyword evidence="9" id="KW-0674">Reaction center</keyword>
<evidence type="ECO:0000256" key="7">
    <source>
        <dbReference type="ARBA" id="ARBA00022982"/>
    </source>
</evidence>
<evidence type="ECO:0000256" key="6">
    <source>
        <dbReference type="ARBA" id="ARBA00022723"/>
    </source>
</evidence>
<keyword evidence="12" id="KW-1185">Reference proteome</keyword>
<dbReference type="Gene3D" id="1.10.468.10">
    <property type="entry name" value="Photosynthetic Reaction Center, subunit C, domain 2"/>
    <property type="match status" value="2"/>
</dbReference>
<feature type="chain" id="PRO_5046896619" description="Photosynthetic reaction center cytochrome c subunit" evidence="10">
    <location>
        <begin position="19"/>
        <end position="352"/>
    </location>
</feature>
<keyword evidence="3 9" id="KW-0813">Transport</keyword>
<evidence type="ECO:0000256" key="9">
    <source>
        <dbReference type="PIRNR" id="PIRNR000017"/>
    </source>
</evidence>
<evidence type="ECO:0000256" key="1">
    <source>
        <dbReference type="ARBA" id="ARBA00003196"/>
    </source>
</evidence>
<evidence type="ECO:0000313" key="11">
    <source>
        <dbReference type="EMBL" id="MBH5321980.1"/>
    </source>
</evidence>
<sequence>MKKLATIALAGSLPLVMAACEVAPKTSEQTGYRGTGGNQIYVSDELDMPDVPAPPYELPEDTGGPRASEVYENVQVLGDVSVDEFNYLMAAITEWVSPDEGCNYCHNPANMASDEIYTKIVARRMIQMNQNINQEYGDHVGQVGVTCYTCHAGNNIPENVWTLPEDGGHPSIAGDLNGQNNPVIGTGYSSLPEHAVAQYLLNGDSLDGIRVQSNDMHPTDNDTTTMDTEATYSLMVHMSQALGVNCTYCHNTQSFGDWSISGPVRSTAWYGLQMVGNSNEEYVTPLTEWFPGNRLGPAGDPYKINCTTCHQGLRQPLGGYPMAQDYPALWNYSAPNAPIAPNMRPDQVRSPE</sequence>
<dbReference type="CDD" id="cd09224">
    <property type="entry name" value="CytoC_RC"/>
    <property type="match status" value="1"/>
</dbReference>
<dbReference type="SUPFAM" id="SSF48695">
    <property type="entry name" value="Multiheme cytochromes"/>
    <property type="match status" value="1"/>
</dbReference>
<keyword evidence="7 9" id="KW-0249">Electron transport</keyword>
<accession>A0ABS0N1Y9</accession>
<proteinExistence type="predicted"/>
<dbReference type="InterPro" id="IPR036280">
    <property type="entry name" value="Multihaem_cyt_sf"/>
</dbReference>
<dbReference type="InterPro" id="IPR023119">
    <property type="entry name" value="Multihaem_cyt_PRC_cyt_su-like"/>
</dbReference>
<comment type="PTM">
    <text evidence="9">Binds 4 heme groups per subunit.</text>
</comment>
<evidence type="ECO:0000313" key="12">
    <source>
        <dbReference type="Proteomes" id="UP000602442"/>
    </source>
</evidence>
<keyword evidence="4 9" id="KW-0602">Photosynthesis</keyword>
<dbReference type="PIRSF" id="PIRSF000017">
    <property type="entry name" value="RC_cytochrome"/>
    <property type="match status" value="1"/>
</dbReference>
<evidence type="ECO:0000256" key="5">
    <source>
        <dbReference type="ARBA" id="ARBA00022617"/>
    </source>
</evidence>
<comment type="caution">
    <text evidence="11">The sequence shown here is derived from an EMBL/GenBank/DDBJ whole genome shotgun (WGS) entry which is preliminary data.</text>
</comment>
<evidence type="ECO:0000256" key="4">
    <source>
        <dbReference type="ARBA" id="ARBA00022531"/>
    </source>
</evidence>
<dbReference type="Pfam" id="PF02276">
    <property type="entry name" value="CytoC_RC"/>
    <property type="match status" value="1"/>
</dbReference>
<gene>
    <name evidence="11" type="ORF">I5L03_05225</name>
</gene>